<comment type="subcellular location">
    <subcellularLocation>
        <location evidence="1">Cell membrane</location>
        <topology evidence="1">Multi-pass membrane protein</topology>
    </subcellularLocation>
</comment>
<proteinExistence type="predicted"/>
<evidence type="ECO:0000313" key="10">
    <source>
        <dbReference type="Proteomes" id="UP000027665"/>
    </source>
</evidence>
<dbReference type="GO" id="GO:0009103">
    <property type="term" value="P:lipopolysaccharide biosynthetic process"/>
    <property type="evidence" value="ECO:0007669"/>
    <property type="project" value="TreeGrafter"/>
</dbReference>
<evidence type="ECO:0000313" key="9">
    <source>
        <dbReference type="EMBL" id="KEJ91527.1"/>
    </source>
</evidence>
<gene>
    <name evidence="9" type="ORF">EH55_09995</name>
</gene>
<feature type="transmembrane region" description="Helical" evidence="8">
    <location>
        <begin position="268"/>
        <end position="289"/>
    </location>
</feature>
<evidence type="ECO:0000256" key="4">
    <source>
        <dbReference type="ARBA" id="ARBA00022692"/>
    </source>
</evidence>
<keyword evidence="5 8" id="KW-1133">Transmembrane helix</keyword>
<feature type="binding site" evidence="7">
    <location>
        <position position="135"/>
    </location>
    <ligand>
        <name>Mg(2+)</name>
        <dbReference type="ChEBI" id="CHEBI:18420"/>
    </ligand>
</feature>
<dbReference type="PROSITE" id="PS01348">
    <property type="entry name" value="MRAY_2"/>
    <property type="match status" value="1"/>
</dbReference>
<dbReference type="InterPro" id="IPR018480">
    <property type="entry name" value="PNAcMuramoyl-5peptid_Trfase_CS"/>
</dbReference>
<dbReference type="AlphaFoldDB" id="A0A073J1H2"/>
<feature type="transmembrane region" description="Helical" evidence="8">
    <location>
        <begin position="47"/>
        <end position="65"/>
    </location>
</feature>
<evidence type="ECO:0000256" key="5">
    <source>
        <dbReference type="ARBA" id="ARBA00022989"/>
    </source>
</evidence>
<accession>A0A073J1H2</accession>
<dbReference type="GeneID" id="90984434"/>
<keyword evidence="7" id="KW-0460">Magnesium</keyword>
<keyword evidence="3 9" id="KW-0808">Transferase</keyword>
<comment type="cofactor">
    <cofactor evidence="7">
        <name>Mg(2+)</name>
        <dbReference type="ChEBI" id="CHEBI:18420"/>
    </cofactor>
</comment>
<dbReference type="STRING" id="2754.EH55_09995"/>
<dbReference type="PATRIC" id="fig|2754.20.peg.975"/>
<feature type="transmembrane region" description="Helical" evidence="8">
    <location>
        <begin position="6"/>
        <end position="26"/>
    </location>
</feature>
<sequence>MLSIYLFTLLNFLWGLVGTPVAIALARKFRLLDVPGGRKKHGGIMPRGAGLVLWSGYLIWALFTGNPGVEVPYIATGASLIFIVGYMDDMHPLPPLLRLAFHLFAALWVAFPLPIPFWQRALFTLWIAGSTNAYNLIDGMDGLCLTMTLITSVCALTFGGASAWLPFCGLVFGVLLWNFPQPRTFLGDGGSTLLGYICSSQLAWSIFPSAFGRNFIYLALILLFLGGVPVIDTLFAMTRRMLHGKSPFEPDRGHAHHKLQDMGLPKSATLIVMGAAHALIIAFGIRLLGVPLFDIF</sequence>
<keyword evidence="10" id="KW-1185">Reference proteome</keyword>
<feature type="transmembrane region" description="Helical" evidence="8">
    <location>
        <begin position="149"/>
        <end position="177"/>
    </location>
</feature>
<dbReference type="GO" id="GO:0044038">
    <property type="term" value="P:cell wall macromolecule biosynthetic process"/>
    <property type="evidence" value="ECO:0007669"/>
    <property type="project" value="TreeGrafter"/>
</dbReference>
<name>A0A073J1H2_9BACT</name>
<evidence type="ECO:0000256" key="3">
    <source>
        <dbReference type="ARBA" id="ARBA00022679"/>
    </source>
</evidence>
<dbReference type="GO" id="GO:0046872">
    <property type="term" value="F:metal ion binding"/>
    <property type="evidence" value="ECO:0007669"/>
    <property type="project" value="UniProtKB-KW"/>
</dbReference>
<dbReference type="GO" id="GO:0005886">
    <property type="term" value="C:plasma membrane"/>
    <property type="evidence" value="ECO:0007669"/>
    <property type="project" value="UniProtKB-SubCell"/>
</dbReference>
<dbReference type="OrthoDB" id="9805475at2"/>
<dbReference type="PANTHER" id="PTHR22926:SF3">
    <property type="entry name" value="UNDECAPRENYL-PHOSPHATE ALPHA-N-ACETYLGLUCOSAMINYL 1-PHOSPHATE TRANSFERASE"/>
    <property type="match status" value="1"/>
</dbReference>
<dbReference type="Pfam" id="PF00953">
    <property type="entry name" value="Glycos_transf_4"/>
    <property type="match status" value="1"/>
</dbReference>
<dbReference type="Proteomes" id="UP000027665">
    <property type="component" value="Unassembled WGS sequence"/>
</dbReference>
<keyword evidence="4 8" id="KW-0812">Transmembrane</keyword>
<organism evidence="9 10">
    <name type="scientific">Synergistes jonesii</name>
    <dbReference type="NCBI Taxonomy" id="2754"/>
    <lineage>
        <taxon>Bacteria</taxon>
        <taxon>Thermotogati</taxon>
        <taxon>Synergistota</taxon>
        <taxon>Synergistia</taxon>
        <taxon>Synergistales</taxon>
        <taxon>Synergistaceae</taxon>
        <taxon>Synergistes</taxon>
    </lineage>
</organism>
<dbReference type="EMBL" id="JMKI01000047">
    <property type="protein sequence ID" value="KEJ91527.1"/>
    <property type="molecule type" value="Genomic_DNA"/>
</dbReference>
<feature type="transmembrane region" description="Helical" evidence="8">
    <location>
        <begin position="95"/>
        <end position="111"/>
    </location>
</feature>
<dbReference type="InterPro" id="IPR000715">
    <property type="entry name" value="Glycosyl_transferase_4"/>
</dbReference>
<protein>
    <submittedName>
        <fullName evidence="9">Glycosyl transferase</fullName>
    </submittedName>
</protein>
<dbReference type="CDD" id="cd06853">
    <property type="entry name" value="GT_WecA_like"/>
    <property type="match status" value="1"/>
</dbReference>
<comment type="caution">
    <text evidence="9">The sequence shown here is derived from an EMBL/GenBank/DDBJ whole genome shotgun (WGS) entry which is preliminary data.</text>
</comment>
<evidence type="ECO:0000256" key="8">
    <source>
        <dbReference type="SAM" id="Phobius"/>
    </source>
</evidence>
<evidence type="ECO:0000256" key="6">
    <source>
        <dbReference type="ARBA" id="ARBA00023136"/>
    </source>
</evidence>
<evidence type="ECO:0000256" key="7">
    <source>
        <dbReference type="PIRSR" id="PIRSR600715-1"/>
    </source>
</evidence>
<dbReference type="eggNOG" id="COG0472">
    <property type="taxonomic scope" value="Bacteria"/>
</dbReference>
<dbReference type="GO" id="GO:0071555">
    <property type="term" value="P:cell wall organization"/>
    <property type="evidence" value="ECO:0007669"/>
    <property type="project" value="TreeGrafter"/>
</dbReference>
<feature type="binding site" evidence="7">
    <location>
        <position position="188"/>
    </location>
    <ligand>
        <name>Mg(2+)</name>
        <dbReference type="ChEBI" id="CHEBI:18420"/>
    </ligand>
</feature>
<dbReference type="PANTHER" id="PTHR22926">
    <property type="entry name" value="PHOSPHO-N-ACETYLMURAMOYL-PENTAPEPTIDE-TRANSFERASE"/>
    <property type="match status" value="1"/>
</dbReference>
<dbReference type="RefSeq" id="WP_037977953.1">
    <property type="nucleotide sequence ID" value="NZ_CAMETI010000003.1"/>
</dbReference>
<evidence type="ECO:0000256" key="2">
    <source>
        <dbReference type="ARBA" id="ARBA00022475"/>
    </source>
</evidence>
<keyword evidence="7" id="KW-0479">Metal-binding</keyword>
<feature type="transmembrane region" description="Helical" evidence="8">
    <location>
        <begin position="71"/>
        <end position="88"/>
    </location>
</feature>
<keyword evidence="2" id="KW-1003">Cell membrane</keyword>
<evidence type="ECO:0000256" key="1">
    <source>
        <dbReference type="ARBA" id="ARBA00004651"/>
    </source>
</evidence>
<reference evidence="9 10" key="1">
    <citation type="submission" date="2014-04" db="EMBL/GenBank/DDBJ databases">
        <title>Draft Genome Sequence of Synergistes jonesii.</title>
        <authorList>
            <person name="Coil D.A."/>
            <person name="Eisen J.A."/>
            <person name="Holland-Moritz H.E."/>
        </authorList>
    </citation>
    <scope>NUCLEOTIDE SEQUENCE [LARGE SCALE GENOMIC DNA]</scope>
    <source>
        <strain evidence="9 10">78-1</strain>
    </source>
</reference>
<dbReference type="GO" id="GO:0016780">
    <property type="term" value="F:phosphotransferase activity, for other substituted phosphate groups"/>
    <property type="evidence" value="ECO:0007669"/>
    <property type="project" value="InterPro"/>
</dbReference>
<feature type="transmembrane region" description="Helical" evidence="8">
    <location>
        <begin position="215"/>
        <end position="235"/>
    </location>
</feature>
<keyword evidence="6 8" id="KW-0472">Membrane</keyword>